<dbReference type="PANTHER" id="PTHR47926">
    <property type="entry name" value="PENTATRICOPEPTIDE REPEAT-CONTAINING PROTEIN"/>
    <property type="match status" value="1"/>
</dbReference>
<keyword evidence="2" id="KW-1185">Reference proteome</keyword>
<proteinExistence type="predicted"/>
<dbReference type="GO" id="GO:0009451">
    <property type="term" value="P:RNA modification"/>
    <property type="evidence" value="ECO:0007669"/>
    <property type="project" value="InterPro"/>
</dbReference>
<dbReference type="InterPro" id="IPR011990">
    <property type="entry name" value="TPR-like_helical_dom_sf"/>
</dbReference>
<dbReference type="InterPro" id="IPR046960">
    <property type="entry name" value="PPR_At4g14850-like_plant"/>
</dbReference>
<protein>
    <submittedName>
        <fullName evidence="1">Uncharacterized protein</fullName>
    </submittedName>
</protein>
<comment type="caution">
    <text evidence="1">The sequence shown here is derived from an EMBL/GenBank/DDBJ whole genome shotgun (WGS) entry which is preliminary data.</text>
</comment>
<dbReference type="EMBL" id="CAJNOR010002072">
    <property type="protein sequence ID" value="CAF1243742.1"/>
    <property type="molecule type" value="Genomic_DNA"/>
</dbReference>
<organism evidence="1 2">
    <name type="scientific">Adineta ricciae</name>
    <name type="common">Rotifer</name>
    <dbReference type="NCBI Taxonomy" id="249248"/>
    <lineage>
        <taxon>Eukaryota</taxon>
        <taxon>Metazoa</taxon>
        <taxon>Spiralia</taxon>
        <taxon>Gnathifera</taxon>
        <taxon>Rotifera</taxon>
        <taxon>Eurotatoria</taxon>
        <taxon>Bdelloidea</taxon>
        <taxon>Adinetida</taxon>
        <taxon>Adinetidae</taxon>
        <taxon>Adineta</taxon>
    </lineage>
</organism>
<dbReference type="AlphaFoldDB" id="A0A814ZMT3"/>
<sequence length="96" mass="11005">MKQSQVTPDEALFTVIINTCAQIGMICKCQFIVNQIPKNLLTKLYICCAFIDMWGKVGSINNAKKIFQSAREHDVIATTVMSNKFQFLFFLKFDLF</sequence>
<evidence type="ECO:0000313" key="2">
    <source>
        <dbReference type="Proteomes" id="UP000663828"/>
    </source>
</evidence>
<gene>
    <name evidence="1" type="ORF">XAT740_LOCUS25879</name>
</gene>
<dbReference type="GO" id="GO:0003723">
    <property type="term" value="F:RNA binding"/>
    <property type="evidence" value="ECO:0007669"/>
    <property type="project" value="InterPro"/>
</dbReference>
<dbReference type="Gene3D" id="1.25.40.10">
    <property type="entry name" value="Tetratricopeptide repeat domain"/>
    <property type="match status" value="1"/>
</dbReference>
<reference evidence="1" key="1">
    <citation type="submission" date="2021-02" db="EMBL/GenBank/DDBJ databases">
        <authorList>
            <person name="Nowell W R."/>
        </authorList>
    </citation>
    <scope>NUCLEOTIDE SEQUENCE</scope>
</reference>
<dbReference type="Proteomes" id="UP000663828">
    <property type="component" value="Unassembled WGS sequence"/>
</dbReference>
<name>A0A814ZMT3_ADIRI</name>
<accession>A0A814ZMT3</accession>
<evidence type="ECO:0000313" key="1">
    <source>
        <dbReference type="EMBL" id="CAF1243742.1"/>
    </source>
</evidence>